<dbReference type="InterPro" id="IPR026444">
    <property type="entry name" value="Secre_tail"/>
</dbReference>
<feature type="domain" description="CUB" evidence="9">
    <location>
        <begin position="504"/>
        <end position="613"/>
    </location>
</feature>
<evidence type="ECO:0000259" key="9">
    <source>
        <dbReference type="PROSITE" id="PS01180"/>
    </source>
</evidence>
<evidence type="ECO:0000256" key="5">
    <source>
        <dbReference type="ARBA" id="ARBA00022807"/>
    </source>
</evidence>
<dbReference type="EMBL" id="DF968183">
    <property type="protein sequence ID" value="GAP45123.1"/>
    <property type="molecule type" value="Genomic_DNA"/>
</dbReference>
<gene>
    <name evidence="10" type="ORF">TBC1_12943</name>
</gene>
<evidence type="ECO:0000256" key="6">
    <source>
        <dbReference type="ARBA" id="ARBA00023157"/>
    </source>
</evidence>
<dbReference type="CDD" id="cd00041">
    <property type="entry name" value="CUB"/>
    <property type="match status" value="2"/>
</dbReference>
<dbReference type="InterPro" id="IPR052129">
    <property type="entry name" value="Spermadhesin-Link_domain"/>
</dbReference>
<keyword evidence="11" id="KW-1185">Reference proteome</keyword>
<feature type="chain" id="PRO_5006633579" evidence="8">
    <location>
        <begin position="21"/>
        <end position="705"/>
    </location>
</feature>
<dbReference type="Pfam" id="PF01640">
    <property type="entry name" value="Peptidase_C10"/>
    <property type="match status" value="1"/>
</dbReference>
<evidence type="ECO:0000256" key="7">
    <source>
        <dbReference type="PIRSR" id="PIRSR600200-1"/>
    </source>
</evidence>
<dbReference type="InterPro" id="IPR044934">
    <property type="entry name" value="Streptopain_sf"/>
</dbReference>
<dbReference type="RefSeq" id="WP_062045247.1">
    <property type="nucleotide sequence ID" value="NZ_DF968183.1"/>
</dbReference>
<organism evidence="10">
    <name type="scientific">Lentimicrobium saccharophilum</name>
    <dbReference type="NCBI Taxonomy" id="1678841"/>
    <lineage>
        <taxon>Bacteria</taxon>
        <taxon>Pseudomonadati</taxon>
        <taxon>Bacteroidota</taxon>
        <taxon>Bacteroidia</taxon>
        <taxon>Bacteroidales</taxon>
        <taxon>Lentimicrobiaceae</taxon>
        <taxon>Lentimicrobium</taxon>
    </lineage>
</organism>
<keyword evidence="6" id="KW-1015">Disulfide bond</keyword>
<proteinExistence type="inferred from homology"/>
<dbReference type="STRING" id="1678841.TBC1_12943"/>
<dbReference type="SMART" id="SM00042">
    <property type="entry name" value="CUB"/>
    <property type="match status" value="2"/>
</dbReference>
<dbReference type="PATRIC" id="fig|1678841.3.peg.3713"/>
<dbReference type="Gene3D" id="2.60.120.290">
    <property type="entry name" value="Spermadhesin, CUB domain"/>
    <property type="match status" value="2"/>
</dbReference>
<feature type="signal peptide" evidence="8">
    <location>
        <begin position="1"/>
        <end position="20"/>
    </location>
</feature>
<evidence type="ECO:0000256" key="1">
    <source>
        <dbReference type="ARBA" id="ARBA00009693"/>
    </source>
</evidence>
<evidence type="ECO:0000256" key="8">
    <source>
        <dbReference type="SAM" id="SignalP"/>
    </source>
</evidence>
<evidence type="ECO:0000256" key="3">
    <source>
        <dbReference type="ARBA" id="ARBA00022729"/>
    </source>
</evidence>
<dbReference type="SUPFAM" id="SSF54001">
    <property type="entry name" value="Cysteine proteinases"/>
    <property type="match status" value="1"/>
</dbReference>
<keyword evidence="5" id="KW-0788">Thiol protease</keyword>
<dbReference type="OrthoDB" id="2235251at2"/>
<evidence type="ECO:0000256" key="2">
    <source>
        <dbReference type="ARBA" id="ARBA00022670"/>
    </source>
</evidence>
<evidence type="ECO:0000313" key="10">
    <source>
        <dbReference type="EMBL" id="GAP45123.1"/>
    </source>
</evidence>
<dbReference type="PANTHER" id="PTHR46908">
    <property type="entry name" value="CUBILIN-LIKE PROTEIN"/>
    <property type="match status" value="1"/>
</dbReference>
<dbReference type="Pfam" id="PF18962">
    <property type="entry name" value="Por_Secre_tail"/>
    <property type="match status" value="1"/>
</dbReference>
<dbReference type="NCBIfam" id="TIGR04183">
    <property type="entry name" value="Por_Secre_tail"/>
    <property type="match status" value="1"/>
</dbReference>
<dbReference type="PROSITE" id="PS01180">
    <property type="entry name" value="CUB"/>
    <property type="match status" value="2"/>
</dbReference>
<dbReference type="Pfam" id="PF00431">
    <property type="entry name" value="CUB"/>
    <property type="match status" value="2"/>
</dbReference>
<sequence length="705" mass="77535">MKSKLLFLFLLLTVTLSRTMADVVTPQTAALVARNFCYEQLVQDGISINLNEIELIPVTTREVNGLPVYYVFNLSTGGFIIISGEDAYTPVIGYNDQGAFPAGELAPHYSSFLAEFDDQISFIRSNGVFQNNDIKSSWEYYQSMINTRYIPGGNRDMEPLLPMTWNQDFPYNAYCPVDAGGSGGHVYAGCVATAMSMIMAYYRYPEHGTGSYSYNYGSYGNISANFGQTYYDWDAMLNSITSGSGRAINAIAELQFHCGVSVRMMYGPDGSGAYSEDVPYAIRSYFGYSSTAQHVRKSNYAASAWENMIVTSIDELKPLYYSGQSSEGGHAFVLDGYQTTGTGKLYHFNFGWSGSGNGFYTLTDVGGYSGAQAMVRNFFPNPANYPYNCDNHVITSPMGIFEDRSGPLADYQSNQACSWLIAPEDSVTSVTLNFTKFELAEGDVVNIYDGDNAGATLLASYDRNAAISSLTSSGNRLFVEFLTDGNNTAPGFTAEFSSVYPSFCGGTITLSEPFGSFSDGSGDHRYNHNSMCKWKIDPGPFADQLTLAFTAFDLENDKDFLKVYAIPTNQLLANYTGSVVPEPLVSPTGKMLLLFTSNGFNNNQGFEAEYYIANVGTAQNDVVSELSIYPNPAKGYAEIRFNIPETLETGFIITDLTGRVVYREDDKLMAGFVHKVLQLNHLNSGVYMLTLQNKAGRITRKLILE</sequence>
<dbReference type="Proteomes" id="UP000053091">
    <property type="component" value="Unassembled WGS sequence"/>
</dbReference>
<accession>A0A0S7C7C8</accession>
<reference evidence="10" key="1">
    <citation type="journal article" date="2015" name="Genome Announc.">
        <title>Draft Genome Sequence of Bacteroidales Strain TBC1, a Novel Isolate from a Methanogenic Wastewater Treatment System.</title>
        <authorList>
            <person name="Tourlousse D.M."/>
            <person name="Matsuura N."/>
            <person name="Sun L."/>
            <person name="Toyonaga M."/>
            <person name="Kuroda K."/>
            <person name="Ohashi A."/>
            <person name="Cruz R."/>
            <person name="Yamaguchi T."/>
            <person name="Sekiguchi Y."/>
        </authorList>
    </citation>
    <scope>NUCLEOTIDE SEQUENCE [LARGE SCALE GENOMIC DNA]</scope>
    <source>
        <strain evidence="10">TBC1</strain>
    </source>
</reference>
<feature type="active site" description="Proton acceptor" evidence="7">
    <location>
        <position position="330"/>
    </location>
</feature>
<keyword evidence="2" id="KW-0645">Protease</keyword>
<feature type="active site" description="Nucleophile" evidence="7">
    <location>
        <position position="190"/>
    </location>
</feature>
<dbReference type="GO" id="GO:0006508">
    <property type="term" value="P:proteolysis"/>
    <property type="evidence" value="ECO:0007669"/>
    <property type="project" value="UniProtKB-KW"/>
</dbReference>
<dbReference type="Gene3D" id="3.90.70.50">
    <property type="entry name" value="Peptidase C10, streptopain"/>
    <property type="match status" value="1"/>
</dbReference>
<dbReference type="InterPro" id="IPR000859">
    <property type="entry name" value="CUB_dom"/>
</dbReference>
<dbReference type="AlphaFoldDB" id="A0A0S7C7C8"/>
<dbReference type="InterPro" id="IPR000200">
    <property type="entry name" value="Peptidase_C10"/>
</dbReference>
<dbReference type="InterPro" id="IPR025896">
    <property type="entry name" value="Spi_Prtas-inh"/>
</dbReference>
<evidence type="ECO:0000256" key="4">
    <source>
        <dbReference type="ARBA" id="ARBA00022801"/>
    </source>
</evidence>
<dbReference type="InterPro" id="IPR038765">
    <property type="entry name" value="Papain-like_cys_pep_sf"/>
</dbReference>
<protein>
    <submittedName>
        <fullName evidence="10">Protein containing Por secretion system C-terminal sorting domain</fullName>
    </submittedName>
</protein>
<evidence type="ECO:0000313" key="11">
    <source>
        <dbReference type="Proteomes" id="UP000053091"/>
    </source>
</evidence>
<name>A0A0S7C7C8_9BACT</name>
<feature type="domain" description="CUB" evidence="9">
    <location>
        <begin position="389"/>
        <end position="499"/>
    </location>
</feature>
<dbReference type="GO" id="GO:0008234">
    <property type="term" value="F:cysteine-type peptidase activity"/>
    <property type="evidence" value="ECO:0007669"/>
    <property type="project" value="UniProtKB-KW"/>
</dbReference>
<dbReference type="PRINTS" id="PR00797">
    <property type="entry name" value="STREPTOPAIN"/>
</dbReference>
<keyword evidence="3 8" id="KW-0732">Signal</keyword>
<dbReference type="Pfam" id="PF13734">
    <property type="entry name" value="Inhibitor_I69"/>
    <property type="match status" value="1"/>
</dbReference>
<keyword evidence="4" id="KW-0378">Hydrolase</keyword>
<dbReference type="SUPFAM" id="SSF49854">
    <property type="entry name" value="Spermadhesin, CUB domain"/>
    <property type="match status" value="2"/>
</dbReference>
<dbReference type="InterPro" id="IPR035914">
    <property type="entry name" value="Sperma_CUB_dom_sf"/>
</dbReference>
<dbReference type="PANTHER" id="PTHR46908:SF4">
    <property type="entry name" value="TUMOR NECROSIS FACTOR-INDUCIBLE GENE 6 PROTEIN"/>
    <property type="match status" value="1"/>
</dbReference>
<comment type="similarity">
    <text evidence="1">Belongs to the peptidase C10 family.</text>
</comment>